<evidence type="ECO:0000313" key="2">
    <source>
        <dbReference type="EMBL" id="MVQ50597.1"/>
    </source>
</evidence>
<comment type="caution">
    <text evidence="2">The sequence shown here is derived from an EMBL/GenBank/DDBJ whole genome shotgun (WGS) entry which is preliminary data.</text>
</comment>
<sequence>MDLIEFEEQRTLRREEAAARLHEIADALASNNAFEFERNGRRFTVHVPDEVDLSVEFEAGDEGRELEIELSW</sequence>
<dbReference type="RefSeq" id="WP_157343720.1">
    <property type="nucleotide sequence ID" value="NZ_WSEK01000004.1"/>
</dbReference>
<dbReference type="Pfam" id="PF20068">
    <property type="entry name" value="Amphi-Trp"/>
    <property type="match status" value="1"/>
</dbReference>
<dbReference type="EMBL" id="WSEK01000004">
    <property type="protein sequence ID" value="MVQ50597.1"/>
    <property type="molecule type" value="Genomic_DNA"/>
</dbReference>
<reference evidence="2 3" key="1">
    <citation type="submission" date="2019-12" db="EMBL/GenBank/DDBJ databases">
        <authorList>
            <person name="Huq M.A."/>
        </authorList>
    </citation>
    <scope>NUCLEOTIDE SEQUENCE [LARGE SCALE GENOMIC DNA]</scope>
    <source>
        <strain evidence="2 3">MAH-18</strain>
    </source>
</reference>
<dbReference type="AlphaFoldDB" id="A0A6L6XV95"/>
<proteinExistence type="predicted"/>
<dbReference type="NCBIfam" id="TIGR04354">
    <property type="entry name" value="amphi-Trp"/>
    <property type="match status" value="1"/>
</dbReference>
<evidence type="ECO:0000313" key="3">
    <source>
        <dbReference type="Proteomes" id="UP000473525"/>
    </source>
</evidence>
<dbReference type="Proteomes" id="UP000473525">
    <property type="component" value="Unassembled WGS sequence"/>
</dbReference>
<gene>
    <name evidence="2" type="ORF">GON03_15540</name>
</gene>
<protein>
    <submittedName>
        <fullName evidence="2">Amphi-Trp domain-containing protein</fullName>
    </submittedName>
</protein>
<evidence type="ECO:0000259" key="1">
    <source>
        <dbReference type="Pfam" id="PF20068"/>
    </source>
</evidence>
<dbReference type="InterPro" id="IPR027598">
    <property type="entry name" value="Amphi-Trp_dom"/>
</dbReference>
<name>A0A6L6XV95_9ACTN</name>
<feature type="domain" description="Amphi-Trp" evidence="1">
    <location>
        <begin position="5"/>
        <end position="72"/>
    </location>
</feature>
<organism evidence="2 3">
    <name type="scientific">Nocardioides agri</name>
    <dbReference type="NCBI Taxonomy" id="2682843"/>
    <lineage>
        <taxon>Bacteria</taxon>
        <taxon>Bacillati</taxon>
        <taxon>Actinomycetota</taxon>
        <taxon>Actinomycetes</taxon>
        <taxon>Propionibacteriales</taxon>
        <taxon>Nocardioidaceae</taxon>
        <taxon>Nocardioides</taxon>
    </lineage>
</organism>
<keyword evidence="3" id="KW-1185">Reference proteome</keyword>
<accession>A0A6L6XV95</accession>